<feature type="region of interest" description="Disordered" evidence="1">
    <location>
        <begin position="1432"/>
        <end position="1464"/>
    </location>
</feature>
<name>A0A6C0FD19_9ZZZZ</name>
<reference evidence="2" key="1">
    <citation type="journal article" date="2020" name="Nature">
        <title>Giant virus diversity and host interactions through global metagenomics.</title>
        <authorList>
            <person name="Schulz F."/>
            <person name="Roux S."/>
            <person name="Paez-Espino D."/>
            <person name="Jungbluth S."/>
            <person name="Walsh D.A."/>
            <person name="Denef V.J."/>
            <person name="McMahon K.D."/>
            <person name="Konstantinidis K.T."/>
            <person name="Eloe-Fadrosh E.A."/>
            <person name="Kyrpides N.C."/>
            <person name="Woyke T."/>
        </authorList>
    </citation>
    <scope>NUCLEOTIDE SEQUENCE</scope>
    <source>
        <strain evidence="2">GVMAG-S-ERX556106-38</strain>
    </source>
</reference>
<feature type="region of interest" description="Disordered" evidence="1">
    <location>
        <begin position="297"/>
        <end position="412"/>
    </location>
</feature>
<feature type="compositionally biased region" description="Low complexity" evidence="1">
    <location>
        <begin position="81"/>
        <end position="94"/>
    </location>
</feature>
<accession>A0A6C0FD19</accession>
<organism evidence="2">
    <name type="scientific">viral metagenome</name>
    <dbReference type="NCBI Taxonomy" id="1070528"/>
    <lineage>
        <taxon>unclassified sequences</taxon>
        <taxon>metagenomes</taxon>
        <taxon>organismal metagenomes</taxon>
    </lineage>
</organism>
<feature type="compositionally biased region" description="Acidic residues" evidence="1">
    <location>
        <begin position="315"/>
        <end position="327"/>
    </location>
</feature>
<feature type="region of interest" description="Disordered" evidence="1">
    <location>
        <begin position="1"/>
        <end position="94"/>
    </location>
</feature>
<dbReference type="EMBL" id="MN738834">
    <property type="protein sequence ID" value="QHT38771.1"/>
    <property type="molecule type" value="Genomic_DNA"/>
</dbReference>
<feature type="region of interest" description="Disordered" evidence="1">
    <location>
        <begin position="1283"/>
        <end position="1304"/>
    </location>
</feature>
<protein>
    <submittedName>
        <fullName evidence="2">Uncharacterized protein</fullName>
    </submittedName>
</protein>
<evidence type="ECO:0000256" key="1">
    <source>
        <dbReference type="SAM" id="MobiDB-lite"/>
    </source>
</evidence>
<proteinExistence type="predicted"/>
<evidence type="ECO:0000313" key="2">
    <source>
        <dbReference type="EMBL" id="QHT38771.1"/>
    </source>
</evidence>
<sequence>MSSNNASDPFGQFVDVDSELGTFDPARDDELSKGQQQEQLAKVQKATAENEEKQKQLKKAQQQAVLTTVRSPGSESHAEESTTSSTSNVSSITQSVVDKATRELNTSLDAYRKAIEERVNKTDAVIKKIEQINNETIQQPTNDNEQGNEMNDEEDVDLSYIDGIILETVNDLFASQDTNLQSINEQNRNIPSSSDDELVTNMNKFIGTLVDNLYVDPNNARAYVLYDDLLLPPPNTGLRVPFNTGLFAGEDDIIVSQGEDYPSGAMNIAQDAAPAAEATVAEATVAATTAAAVAANNPFPRNESYGTYDSRGAQGDEEYGNDEDDQSADSSTLGGSGHSVTSGKSKKRSRGLYSSTGQHTGIGTASELSSEGDSSPSGKPNKKPVPALTLTTSPLRQITGKKGREQAATSSGTATLMSLSIQKGRIQTVNSTGHVASFLHETKTTSKEVSVVSSVGLTAATGESEYSQGFINELLKSTNNMLSNDPKASLTYILTRILGQSQIAKIGAKNMRDFMAGYLTTEGQIAAVWGKNLADSVKNELCYQCGQRIKRGFSPDMEHLIPNNYLYTIVPNIEDIGIWNDNVLKEIYVDGTTNTLNVYKDMWLPFIQKRTNLSLLQTAYNNINTRDVTISIDDTLNNLLELFKEQGIKDYLRTNSQIKPNIQGSEGLLNRVMQFIGQNYLTPTFFPVLKCYLIEFKYSHSFCNQMKFSLLFCTPVQPSQISQTNPAPYTINDELITNYAECMNATLECLDLDNQTNTTNSVSIANMTSLESFSTYWNGQPNINTFQHLFEGTGTNPNLYRINNNAGRVSLVFGQNGSTIKGRSAKDVYRGQGGGNLRQDIYAATGIDQQALLSNSTNRVIYFTRLMQRQVTAFLNSLASYRYVAPVANEQILDIGYKKLTSRRIVYKRKQLPSIYKTIISNLKHFNTLIQVNKRFISKMTFGESIQKENKTRTDNQHYFGKCAKIVSTVKALLFNINTQNIRTNLYETTFSYKDGAGLRQSFAKLIYDNCIDTDTINRIEFEEYHRQICLNHLNLNSVRFIQYRQQEITADENGNIVTNYSNENKQIQGEDVTTIFYNEMTAKIQYLRNKHDGIPRKSRGYEKNMLEIITNMYLDYICENQIYISATKSQASIFQIDNEQSTKYRNIYIEESTREIEVTDEVEITKEPIITVDSETEEGKEEPQTSEIINIRGLTFNPFVYRVLCTFVQKFSETSNQTVGTVDQITYNEIKRIVIRGSNLVEKFVDGGSFTNLVDDQNIFPQETITLIDNILHSINETIGNVSQGSGSSSSSSSSSSSVSNQPVSPELTYFLKDYYNNNSNTNSDEGLLCYRHLVRFWDSVYPIVFQTQLSLQQQAQQQQQTMDITGGGMHTMDDFSEDDEEDELMEFDLEEIPENTDDVESVRINENIGGSERHSRRRKKYHIHKNSIRARNKMRKSRRLGGSRKFRVTKHKKHTRRMRHHQ</sequence>
<feature type="compositionally biased region" description="Polar residues" evidence="1">
    <location>
        <begin position="352"/>
        <end position="363"/>
    </location>
</feature>
<feature type="compositionally biased region" description="Low complexity" evidence="1">
    <location>
        <begin position="366"/>
        <end position="378"/>
    </location>
</feature>
<feature type="compositionally biased region" description="Polar residues" evidence="1">
    <location>
        <begin position="328"/>
        <end position="343"/>
    </location>
</feature>